<accession>A0A158KC08</accession>
<dbReference type="EMBL" id="FCON02000077">
    <property type="protein sequence ID" value="SAL78263.1"/>
    <property type="molecule type" value="Genomic_DNA"/>
</dbReference>
<feature type="domain" description="HicB-like antitoxin of toxin-antitoxin system" evidence="1">
    <location>
        <begin position="3"/>
        <end position="123"/>
    </location>
</feature>
<dbReference type="InterPro" id="IPR031807">
    <property type="entry name" value="HicB-like"/>
</dbReference>
<sequence>MQYPLYVQRNGDTVFRASFPDFPGADVAGNSIKELERNAQEAVELMYHNSEQLIPAPTFDTSKLRALEMDGDEGIWLFVNINMSRVTSQAVGFQLSLRESLLEQVSAAARERHLTRSAFFTLAAVHELDTQKRR</sequence>
<dbReference type="Proteomes" id="UP000054770">
    <property type="component" value="Unassembled WGS sequence"/>
</dbReference>
<dbReference type="RefSeq" id="WP_087647422.1">
    <property type="nucleotide sequence ID" value="NZ_FCON02000077.1"/>
</dbReference>
<dbReference type="AlphaFoldDB" id="A0A158KC08"/>
<organism evidence="2 3">
    <name type="scientific">Caballeronia choica</name>
    <dbReference type="NCBI Taxonomy" id="326476"/>
    <lineage>
        <taxon>Bacteria</taxon>
        <taxon>Pseudomonadati</taxon>
        <taxon>Pseudomonadota</taxon>
        <taxon>Betaproteobacteria</taxon>
        <taxon>Burkholderiales</taxon>
        <taxon>Burkholderiaceae</taxon>
        <taxon>Caballeronia</taxon>
    </lineage>
</organism>
<name>A0A158KC08_9BURK</name>
<evidence type="ECO:0000313" key="2">
    <source>
        <dbReference type="EMBL" id="SAL78263.1"/>
    </source>
</evidence>
<evidence type="ECO:0000259" key="1">
    <source>
        <dbReference type="Pfam" id="PF15919"/>
    </source>
</evidence>
<evidence type="ECO:0000313" key="3">
    <source>
        <dbReference type="Proteomes" id="UP000054770"/>
    </source>
</evidence>
<dbReference type="Pfam" id="PF15919">
    <property type="entry name" value="HicB_lk_antitox"/>
    <property type="match status" value="1"/>
</dbReference>
<reference evidence="2" key="1">
    <citation type="submission" date="2016-01" db="EMBL/GenBank/DDBJ databases">
        <authorList>
            <person name="Peeters C."/>
        </authorList>
    </citation>
    <scope>NUCLEOTIDE SEQUENCE [LARGE SCALE GENOMIC DNA]</scope>
    <source>
        <strain evidence="2">LMG 22940</strain>
    </source>
</reference>
<dbReference type="OrthoDB" id="8944423at2"/>
<comment type="caution">
    <text evidence="2">The sequence shown here is derived from an EMBL/GenBank/DDBJ whole genome shotgun (WGS) entry which is preliminary data.</text>
</comment>
<proteinExistence type="predicted"/>
<gene>
    <name evidence="2" type="ORF">AWB68_05382</name>
</gene>
<dbReference type="SUPFAM" id="SSF143100">
    <property type="entry name" value="TTHA1013/TTHA0281-like"/>
    <property type="match status" value="1"/>
</dbReference>
<protein>
    <recommendedName>
        <fullName evidence="1">HicB-like antitoxin of toxin-antitoxin system domain-containing protein</fullName>
    </recommendedName>
</protein>
<keyword evidence="3" id="KW-1185">Reference proteome</keyword>
<dbReference type="Gene3D" id="3.30.160.250">
    <property type="match status" value="1"/>
</dbReference>
<dbReference type="InterPro" id="IPR035069">
    <property type="entry name" value="TTHA1013/TTHA0281-like"/>
</dbReference>